<dbReference type="EMBL" id="KB097605">
    <property type="protein sequence ID" value="ESN93557.1"/>
    <property type="molecule type" value="Genomic_DNA"/>
</dbReference>
<name>T1G742_HELRO</name>
<keyword evidence="4 11" id="KW-0679">Respiratory chain</keyword>
<evidence type="ECO:0000256" key="4">
    <source>
        <dbReference type="ARBA" id="ARBA00022660"/>
    </source>
</evidence>
<dbReference type="EnsemblMetazoa" id="HelroT88593">
    <property type="protein sequence ID" value="HelroP88593"/>
    <property type="gene ID" value="HelroG88593"/>
</dbReference>
<sequence length="60" mass="6853">MALGSVYNVLFKRTSTFALTCLVGAFVFERFFDQMSDSIFERINQGKLFKHIKKADAEGK</sequence>
<keyword evidence="6 11" id="KW-0999">Mitochondrion inner membrane</keyword>
<keyword evidence="7 11" id="KW-0249">Electron transport</keyword>
<dbReference type="PANTHER" id="PTHR12980:SF0">
    <property type="entry name" value="CYTOCHROME B-C1 COMPLEX SUBUNIT 9"/>
    <property type="match status" value="1"/>
</dbReference>
<evidence type="ECO:0000313" key="13">
    <source>
        <dbReference type="EnsemblMetazoa" id="HelroP88593"/>
    </source>
</evidence>
<proteinExistence type="inferred from homology"/>
<protein>
    <recommendedName>
        <fullName evidence="11">Complex III subunit 9</fullName>
    </recommendedName>
</protein>
<evidence type="ECO:0000256" key="10">
    <source>
        <dbReference type="ARBA" id="ARBA00023136"/>
    </source>
</evidence>
<keyword evidence="8 11" id="KW-1133">Transmembrane helix</keyword>
<evidence type="ECO:0000256" key="8">
    <source>
        <dbReference type="ARBA" id="ARBA00022989"/>
    </source>
</evidence>
<dbReference type="CTD" id="20216889"/>
<dbReference type="HOGENOM" id="CLU_171977_2_0_1"/>
<comment type="subcellular location">
    <subcellularLocation>
        <location evidence="1 11">Mitochondrion inner membrane</location>
        <topology evidence="1 11">Single-pass membrane protein</topology>
    </subcellularLocation>
</comment>
<keyword evidence="5 11" id="KW-0812">Transmembrane</keyword>
<keyword evidence="14" id="KW-1185">Reference proteome</keyword>
<accession>T1G742</accession>
<evidence type="ECO:0000256" key="6">
    <source>
        <dbReference type="ARBA" id="ARBA00022792"/>
    </source>
</evidence>
<evidence type="ECO:0000256" key="2">
    <source>
        <dbReference type="ARBA" id="ARBA00007856"/>
    </source>
</evidence>
<dbReference type="SUPFAM" id="SSF81514">
    <property type="entry name" value="Subunit X (non-heme 7 kDa protein) of cytochrome bc1 complex (Ubiquinol-cytochrome c reductase)"/>
    <property type="match status" value="1"/>
</dbReference>
<dbReference type="eggNOG" id="KOG3494">
    <property type="taxonomic scope" value="Eukaryota"/>
</dbReference>
<reference evidence="12 14" key="2">
    <citation type="journal article" date="2013" name="Nature">
        <title>Insights into bilaterian evolution from three spiralian genomes.</title>
        <authorList>
            <person name="Simakov O."/>
            <person name="Marletaz F."/>
            <person name="Cho S.J."/>
            <person name="Edsinger-Gonzales E."/>
            <person name="Havlak P."/>
            <person name="Hellsten U."/>
            <person name="Kuo D.H."/>
            <person name="Larsson T."/>
            <person name="Lv J."/>
            <person name="Arendt D."/>
            <person name="Savage R."/>
            <person name="Osoegawa K."/>
            <person name="de Jong P."/>
            <person name="Grimwood J."/>
            <person name="Chapman J.A."/>
            <person name="Shapiro H."/>
            <person name="Aerts A."/>
            <person name="Otillar R.P."/>
            <person name="Terry A.Y."/>
            <person name="Boore J.L."/>
            <person name="Grigoriev I.V."/>
            <person name="Lindberg D.R."/>
            <person name="Seaver E.C."/>
            <person name="Weisblat D.A."/>
            <person name="Putnam N.H."/>
            <person name="Rokhsar D.S."/>
        </authorList>
    </citation>
    <scope>NUCLEOTIDE SEQUENCE</scope>
</reference>
<evidence type="ECO:0000256" key="11">
    <source>
        <dbReference type="RuleBase" id="RU368056"/>
    </source>
</evidence>
<comment type="similarity">
    <text evidence="2 11">Belongs to the UQCR10/QCR9 family.</text>
</comment>
<dbReference type="OMA" id="HINEGLW"/>
<dbReference type="GO" id="GO:0006122">
    <property type="term" value="P:mitochondrial electron transport, ubiquinol to cytochrome c"/>
    <property type="evidence" value="ECO:0000318"/>
    <property type="project" value="GO_Central"/>
</dbReference>
<reference evidence="14" key="1">
    <citation type="submission" date="2012-12" db="EMBL/GenBank/DDBJ databases">
        <authorList>
            <person name="Hellsten U."/>
            <person name="Grimwood J."/>
            <person name="Chapman J.A."/>
            <person name="Shapiro H."/>
            <person name="Aerts A."/>
            <person name="Otillar R.P."/>
            <person name="Terry A.Y."/>
            <person name="Boore J.L."/>
            <person name="Simakov O."/>
            <person name="Marletaz F."/>
            <person name="Cho S.-J."/>
            <person name="Edsinger-Gonzales E."/>
            <person name="Havlak P."/>
            <person name="Kuo D.-H."/>
            <person name="Larsson T."/>
            <person name="Lv J."/>
            <person name="Arendt D."/>
            <person name="Savage R."/>
            <person name="Osoegawa K."/>
            <person name="de Jong P."/>
            <person name="Lindberg D.R."/>
            <person name="Seaver E.C."/>
            <person name="Weisblat D.A."/>
            <person name="Putnam N.H."/>
            <person name="Grigoriev I.V."/>
            <person name="Rokhsar D.S."/>
        </authorList>
    </citation>
    <scope>NUCLEOTIDE SEQUENCE</scope>
</reference>
<dbReference type="GeneID" id="20216889"/>
<dbReference type="InterPro" id="IPR036656">
    <property type="entry name" value="QCR9_sf"/>
</dbReference>
<evidence type="ECO:0000256" key="9">
    <source>
        <dbReference type="ARBA" id="ARBA00023128"/>
    </source>
</evidence>
<comment type="function">
    <text evidence="11">Component of the ubiquinol-cytochrome c oxidoreductase, a multisubunit transmembrane complex that is part of the mitochondrial electron transport chain which drives oxidative phosphorylation. The complex plays an important role in the uptake of multiple carbon sources present in different host niches.</text>
</comment>
<dbReference type="OrthoDB" id="6133085at2759"/>
<comment type="subunit">
    <text evidence="11">Component of the ubiquinol-cytochrome c oxidoreductase (cytochrome b-c1 complex, complex III, CIII), a multisubunit enzyme composed of 3 respiratory subunits cytochrome b, cytochrome c1 and Rieske protein, 2 core protein subunits, and additional low-molecular weight protein subunits.</text>
</comment>
<feature type="transmembrane region" description="Helical" evidence="11">
    <location>
        <begin position="15"/>
        <end position="32"/>
    </location>
</feature>
<keyword evidence="10 11" id="KW-0472">Membrane</keyword>
<dbReference type="InterPro" id="IPR008027">
    <property type="entry name" value="QCR9"/>
</dbReference>
<evidence type="ECO:0000256" key="1">
    <source>
        <dbReference type="ARBA" id="ARBA00004434"/>
    </source>
</evidence>
<dbReference type="Proteomes" id="UP000015101">
    <property type="component" value="Unassembled WGS sequence"/>
</dbReference>
<evidence type="ECO:0000256" key="5">
    <source>
        <dbReference type="ARBA" id="ARBA00022692"/>
    </source>
</evidence>
<dbReference type="GO" id="GO:0005743">
    <property type="term" value="C:mitochondrial inner membrane"/>
    <property type="evidence" value="ECO:0007669"/>
    <property type="project" value="UniProtKB-SubCell"/>
</dbReference>
<dbReference type="EMBL" id="AMQM01007398">
    <property type="status" value="NOT_ANNOTATED_CDS"/>
    <property type="molecule type" value="Genomic_DNA"/>
</dbReference>
<dbReference type="Gene3D" id="1.20.5.260">
    <property type="entry name" value="Cytochrome b-c1 complex subunit 9"/>
    <property type="match status" value="1"/>
</dbReference>
<dbReference type="FunFam" id="1.20.5.260:FF:000001">
    <property type="entry name" value="Cytochrome b-c1 complex subunit 9"/>
    <property type="match status" value="1"/>
</dbReference>
<gene>
    <name evidence="13" type="primary">20216889</name>
    <name evidence="12" type="ORF">HELRODRAFT_88593</name>
</gene>
<reference evidence="13" key="3">
    <citation type="submission" date="2015-06" db="UniProtKB">
        <authorList>
            <consortium name="EnsemblMetazoa"/>
        </authorList>
    </citation>
    <scope>IDENTIFICATION</scope>
</reference>
<evidence type="ECO:0000313" key="14">
    <source>
        <dbReference type="Proteomes" id="UP000015101"/>
    </source>
</evidence>
<dbReference type="PANTHER" id="PTHR12980">
    <property type="entry name" value="UBIQUINOL-CYTOCHROME C REDUCTASE COMPLEX, SUBUNIT X"/>
    <property type="match status" value="1"/>
</dbReference>
<dbReference type="STRING" id="6412.T1G742"/>
<dbReference type="InParanoid" id="T1G742"/>
<dbReference type="RefSeq" id="XP_009028333.1">
    <property type="nucleotide sequence ID" value="XM_009030085.1"/>
</dbReference>
<dbReference type="KEGG" id="hro:HELRODRAFT_88593"/>
<keyword evidence="3 11" id="KW-0813">Transport</keyword>
<dbReference type="Pfam" id="PF05365">
    <property type="entry name" value="UCR_UQCRX_QCR9"/>
    <property type="match status" value="1"/>
</dbReference>
<dbReference type="GO" id="GO:0045275">
    <property type="term" value="C:respiratory chain complex III"/>
    <property type="evidence" value="ECO:0000318"/>
    <property type="project" value="GO_Central"/>
</dbReference>
<keyword evidence="9 11" id="KW-0496">Mitochondrion</keyword>
<evidence type="ECO:0000256" key="7">
    <source>
        <dbReference type="ARBA" id="ARBA00022982"/>
    </source>
</evidence>
<evidence type="ECO:0000313" key="12">
    <source>
        <dbReference type="EMBL" id="ESN93557.1"/>
    </source>
</evidence>
<dbReference type="FunCoup" id="T1G742">
    <property type="interactions" value="524"/>
</dbReference>
<dbReference type="AlphaFoldDB" id="T1G742"/>
<evidence type="ECO:0000256" key="3">
    <source>
        <dbReference type="ARBA" id="ARBA00022448"/>
    </source>
</evidence>
<organism evidence="13 14">
    <name type="scientific">Helobdella robusta</name>
    <name type="common">Californian leech</name>
    <dbReference type="NCBI Taxonomy" id="6412"/>
    <lineage>
        <taxon>Eukaryota</taxon>
        <taxon>Metazoa</taxon>
        <taxon>Spiralia</taxon>
        <taxon>Lophotrochozoa</taxon>
        <taxon>Annelida</taxon>
        <taxon>Clitellata</taxon>
        <taxon>Hirudinea</taxon>
        <taxon>Rhynchobdellida</taxon>
        <taxon>Glossiphoniidae</taxon>
        <taxon>Helobdella</taxon>
    </lineage>
</organism>